<evidence type="ECO:0000313" key="9">
    <source>
        <dbReference type="Proteomes" id="UP000235965"/>
    </source>
</evidence>
<gene>
    <name evidence="8" type="ORF">B7P43_G03653</name>
</gene>
<dbReference type="OrthoDB" id="206335at2759"/>
<dbReference type="SMART" id="SM00479">
    <property type="entry name" value="EXOIII"/>
    <property type="match status" value="1"/>
</dbReference>
<dbReference type="InterPro" id="IPR036397">
    <property type="entry name" value="RNaseH_sf"/>
</dbReference>
<dbReference type="PANTHER" id="PTHR12801">
    <property type="entry name" value="RNA EXONUCLEASE REXO1 / RECO3 FAMILY MEMBER-RELATED"/>
    <property type="match status" value="1"/>
</dbReference>
<reference evidence="8 9" key="1">
    <citation type="submission" date="2017-12" db="EMBL/GenBank/DDBJ databases">
        <title>Hemimetabolous genomes reveal molecular basis of termite eusociality.</title>
        <authorList>
            <person name="Harrison M.C."/>
            <person name="Jongepier E."/>
            <person name="Robertson H.M."/>
            <person name="Arning N."/>
            <person name="Bitard-Feildel T."/>
            <person name="Chao H."/>
            <person name="Childers C.P."/>
            <person name="Dinh H."/>
            <person name="Doddapaneni H."/>
            <person name="Dugan S."/>
            <person name="Gowin J."/>
            <person name="Greiner C."/>
            <person name="Han Y."/>
            <person name="Hu H."/>
            <person name="Hughes D.S.T."/>
            <person name="Huylmans A.-K."/>
            <person name="Kemena C."/>
            <person name="Kremer L.P.M."/>
            <person name="Lee S.L."/>
            <person name="Lopez-Ezquerra A."/>
            <person name="Mallet L."/>
            <person name="Monroy-Kuhn J.M."/>
            <person name="Moser A."/>
            <person name="Murali S.C."/>
            <person name="Muzny D.M."/>
            <person name="Otani S."/>
            <person name="Piulachs M.-D."/>
            <person name="Poelchau M."/>
            <person name="Qu J."/>
            <person name="Schaub F."/>
            <person name="Wada-Katsumata A."/>
            <person name="Worley K.C."/>
            <person name="Xie Q."/>
            <person name="Ylla G."/>
            <person name="Poulsen M."/>
            <person name="Gibbs R.A."/>
            <person name="Schal C."/>
            <person name="Richards S."/>
            <person name="Belles X."/>
            <person name="Korb J."/>
            <person name="Bornberg-Bauer E."/>
        </authorList>
    </citation>
    <scope>NUCLEOTIDE SEQUENCE [LARGE SCALE GENOMIC DNA]</scope>
    <source>
        <tissue evidence="8">Whole body</tissue>
    </source>
</reference>
<evidence type="ECO:0000256" key="2">
    <source>
        <dbReference type="ARBA" id="ARBA00006357"/>
    </source>
</evidence>
<keyword evidence="5" id="KW-0269">Exonuclease</keyword>
<keyword evidence="6" id="KW-0539">Nucleus</keyword>
<dbReference type="GO" id="GO:0004527">
    <property type="term" value="F:exonuclease activity"/>
    <property type="evidence" value="ECO:0007669"/>
    <property type="project" value="UniProtKB-KW"/>
</dbReference>
<evidence type="ECO:0000256" key="3">
    <source>
        <dbReference type="ARBA" id="ARBA00022722"/>
    </source>
</evidence>
<evidence type="ECO:0000313" key="8">
    <source>
        <dbReference type="EMBL" id="PNF23160.1"/>
    </source>
</evidence>
<accession>A0A2J7Q3L2</accession>
<dbReference type="Gene3D" id="3.30.420.10">
    <property type="entry name" value="Ribonuclease H-like superfamily/Ribonuclease H"/>
    <property type="match status" value="1"/>
</dbReference>
<name>A0A2J7Q3L2_9NEOP</name>
<proteinExistence type="inferred from homology"/>
<dbReference type="Proteomes" id="UP000235965">
    <property type="component" value="Unassembled WGS sequence"/>
</dbReference>
<feature type="domain" description="Exonuclease" evidence="7">
    <location>
        <begin position="108"/>
        <end position="268"/>
    </location>
</feature>
<dbReference type="PANTHER" id="PTHR12801:SF115">
    <property type="entry name" value="FI18136P1-RELATED"/>
    <property type="match status" value="1"/>
</dbReference>
<organism evidence="8 9">
    <name type="scientific">Cryptotermes secundus</name>
    <dbReference type="NCBI Taxonomy" id="105785"/>
    <lineage>
        <taxon>Eukaryota</taxon>
        <taxon>Metazoa</taxon>
        <taxon>Ecdysozoa</taxon>
        <taxon>Arthropoda</taxon>
        <taxon>Hexapoda</taxon>
        <taxon>Insecta</taxon>
        <taxon>Pterygota</taxon>
        <taxon>Neoptera</taxon>
        <taxon>Polyneoptera</taxon>
        <taxon>Dictyoptera</taxon>
        <taxon>Blattodea</taxon>
        <taxon>Blattoidea</taxon>
        <taxon>Termitoidae</taxon>
        <taxon>Kalotermitidae</taxon>
        <taxon>Cryptotermitinae</taxon>
        <taxon>Cryptotermes</taxon>
    </lineage>
</organism>
<dbReference type="InterPro" id="IPR013520">
    <property type="entry name" value="Ribonucl_H"/>
</dbReference>
<comment type="similarity">
    <text evidence="2">Belongs to the REXO1/REXO3 family.</text>
</comment>
<dbReference type="InParanoid" id="A0A2J7Q3L2"/>
<keyword evidence="4" id="KW-0378">Hydrolase</keyword>
<evidence type="ECO:0000256" key="5">
    <source>
        <dbReference type="ARBA" id="ARBA00022839"/>
    </source>
</evidence>
<dbReference type="GO" id="GO:0005634">
    <property type="term" value="C:nucleus"/>
    <property type="evidence" value="ECO:0007669"/>
    <property type="project" value="UniProtKB-SubCell"/>
</dbReference>
<evidence type="ECO:0000256" key="4">
    <source>
        <dbReference type="ARBA" id="ARBA00022801"/>
    </source>
</evidence>
<dbReference type="STRING" id="105785.A0A2J7Q3L2"/>
<dbReference type="FunFam" id="3.30.420.10:FF:000031">
    <property type="entry name" value="RNA exonuclease 1"/>
    <property type="match status" value="1"/>
</dbReference>
<dbReference type="GO" id="GO:0010629">
    <property type="term" value="P:negative regulation of gene expression"/>
    <property type="evidence" value="ECO:0007669"/>
    <property type="project" value="UniProtKB-ARBA"/>
</dbReference>
<dbReference type="EMBL" id="NEVH01019066">
    <property type="protein sequence ID" value="PNF23160.1"/>
    <property type="molecule type" value="Genomic_DNA"/>
</dbReference>
<dbReference type="InterPro" id="IPR034922">
    <property type="entry name" value="REX1-like_exo"/>
</dbReference>
<dbReference type="InterPro" id="IPR047021">
    <property type="entry name" value="REXO1/3/4-like"/>
</dbReference>
<dbReference type="Pfam" id="PF00929">
    <property type="entry name" value="RNase_T"/>
    <property type="match status" value="1"/>
</dbReference>
<comment type="subcellular location">
    <subcellularLocation>
        <location evidence="1">Nucleus</location>
    </subcellularLocation>
</comment>
<evidence type="ECO:0000256" key="1">
    <source>
        <dbReference type="ARBA" id="ARBA00004123"/>
    </source>
</evidence>
<dbReference type="CDD" id="cd06145">
    <property type="entry name" value="REX1_like"/>
    <property type="match status" value="1"/>
</dbReference>
<dbReference type="SUPFAM" id="SSF53098">
    <property type="entry name" value="Ribonuclease H-like"/>
    <property type="match status" value="1"/>
</dbReference>
<dbReference type="AlphaFoldDB" id="A0A2J7Q3L2"/>
<keyword evidence="3" id="KW-0540">Nuclease</keyword>
<keyword evidence="9" id="KW-1185">Reference proteome</keyword>
<sequence length="281" mass="31319">MNSGTDKKTCARCGRGFFVTMDGEYITQEQCIYHWGKLRKAVGPKRKNRGAKKTGKEYSCCGAKQNTSGCTTAKLHVWNAIGPGYNGPFDGYVRTPFRQTPSHDGNSGIYALDCEMCYTTHGLELARVTLVAADGRPVYDTLVRPENYVIDYNTRFSGITENDLREYGTKSLCDVQNDLMNLINADTILVGHGLENDLRALRIIHGTVIDTSVIFPHKQGLPHRRSLKSLVSSILKKDIQQGSSGHCSFEDASACIELMLWRIRMDFPLIVQSQAPDVPFM</sequence>
<evidence type="ECO:0000256" key="6">
    <source>
        <dbReference type="ARBA" id="ARBA00023242"/>
    </source>
</evidence>
<dbReference type="InterPro" id="IPR012337">
    <property type="entry name" value="RNaseH-like_sf"/>
</dbReference>
<dbReference type="GO" id="GO:0003676">
    <property type="term" value="F:nucleic acid binding"/>
    <property type="evidence" value="ECO:0007669"/>
    <property type="project" value="InterPro"/>
</dbReference>
<comment type="caution">
    <text evidence="8">The sequence shown here is derived from an EMBL/GenBank/DDBJ whole genome shotgun (WGS) entry which is preliminary data.</text>
</comment>
<evidence type="ECO:0000259" key="7">
    <source>
        <dbReference type="SMART" id="SM00479"/>
    </source>
</evidence>
<protein>
    <recommendedName>
        <fullName evidence="7">Exonuclease domain-containing protein</fullName>
    </recommendedName>
</protein>